<comment type="cofactor">
    <cofactor evidence="1 6">
        <name>FAD</name>
        <dbReference type="ChEBI" id="CHEBI:57692"/>
    </cofactor>
</comment>
<dbReference type="PROSITE" id="PS00977">
    <property type="entry name" value="FAD_G3PDH_1"/>
    <property type="match status" value="1"/>
</dbReference>
<keyword evidence="4" id="KW-0274">FAD</keyword>
<evidence type="ECO:0000313" key="8">
    <source>
        <dbReference type="EMBL" id="KAB1443359.1"/>
    </source>
</evidence>
<dbReference type="SUPFAM" id="SSF54373">
    <property type="entry name" value="FAD-linked reductases, C-terminal domain"/>
    <property type="match status" value="1"/>
</dbReference>
<evidence type="ECO:0000259" key="7">
    <source>
        <dbReference type="Pfam" id="PF01266"/>
    </source>
</evidence>
<evidence type="ECO:0000256" key="1">
    <source>
        <dbReference type="ARBA" id="ARBA00001974"/>
    </source>
</evidence>
<dbReference type="EMBL" id="WAIE01000001">
    <property type="protein sequence ID" value="KAB1443359.1"/>
    <property type="molecule type" value="Genomic_DNA"/>
</dbReference>
<dbReference type="GO" id="GO:0005886">
    <property type="term" value="C:plasma membrane"/>
    <property type="evidence" value="ECO:0007669"/>
    <property type="project" value="InterPro"/>
</dbReference>
<protein>
    <recommendedName>
        <fullName evidence="6">Glycerol-3-phosphate dehydrogenase</fullName>
        <ecNumber evidence="6">1.1.5.3</ecNumber>
    </recommendedName>
</protein>
<dbReference type="InterPro" id="IPR036188">
    <property type="entry name" value="FAD/NAD-bd_sf"/>
</dbReference>
<evidence type="ECO:0000313" key="9">
    <source>
        <dbReference type="Proteomes" id="UP000438699"/>
    </source>
</evidence>
<dbReference type="NCBIfam" id="TIGR03377">
    <property type="entry name" value="glycerol3P_GlpA"/>
    <property type="match status" value="1"/>
</dbReference>
<dbReference type="EC" id="1.1.5.3" evidence="6"/>
<dbReference type="AlphaFoldDB" id="A0A6N6N7K7"/>
<reference evidence="8 9" key="1">
    <citation type="journal article" date="2017" name="Int. J. Syst. Evol. Microbiol.">
        <title>Desulfovibrio senegalensis sp. nov., a mesophilic sulfate reducer isolated from marine sediment.</title>
        <authorList>
            <person name="Thioye A."/>
            <person name="Gam Z.B.A."/>
            <person name="Mbengue M."/>
            <person name="Cayol J.L."/>
            <person name="Joseph-Bartoli M."/>
            <person name="Toure-Kane C."/>
            <person name="Labat M."/>
        </authorList>
    </citation>
    <scope>NUCLEOTIDE SEQUENCE [LARGE SCALE GENOMIC DNA]</scope>
    <source>
        <strain evidence="8 9">DSM 101509</strain>
    </source>
</reference>
<keyword evidence="3 6" id="KW-0285">Flavoprotein</keyword>
<dbReference type="GO" id="GO:0009331">
    <property type="term" value="C:glycerol-3-phosphate dehydrogenase (FAD) complex"/>
    <property type="evidence" value="ECO:0007669"/>
    <property type="project" value="UniProtKB-UniRule"/>
</dbReference>
<dbReference type="RefSeq" id="WP_151149719.1">
    <property type="nucleotide sequence ID" value="NZ_WAIE01000001.1"/>
</dbReference>
<dbReference type="SUPFAM" id="SSF51905">
    <property type="entry name" value="FAD/NAD(P)-binding domain"/>
    <property type="match status" value="1"/>
</dbReference>
<dbReference type="InterPro" id="IPR041854">
    <property type="entry name" value="BFD-like_2Fe2S-bd_dom_sf"/>
</dbReference>
<dbReference type="Gene3D" id="1.10.10.1100">
    <property type="entry name" value="BFD-like [2Fe-2S]-binding domain"/>
    <property type="match status" value="1"/>
</dbReference>
<dbReference type="PANTHER" id="PTHR11985:SF15">
    <property type="entry name" value="GLYCEROL-3-PHOSPHATE DEHYDROGENASE, MITOCHONDRIAL"/>
    <property type="match status" value="1"/>
</dbReference>
<dbReference type="Gene3D" id="3.50.50.60">
    <property type="entry name" value="FAD/NAD(P)-binding domain"/>
    <property type="match status" value="3"/>
</dbReference>
<dbReference type="PANTHER" id="PTHR11985">
    <property type="entry name" value="GLYCEROL-3-PHOSPHATE DEHYDROGENASE"/>
    <property type="match status" value="1"/>
</dbReference>
<comment type="similarity">
    <text evidence="2 6">Belongs to the FAD-dependent glycerol-3-phosphate dehydrogenase family.</text>
</comment>
<comment type="catalytic activity">
    <reaction evidence="6">
        <text>a quinone + sn-glycerol 3-phosphate = dihydroxyacetone phosphate + a quinol</text>
        <dbReference type="Rhea" id="RHEA:18977"/>
        <dbReference type="ChEBI" id="CHEBI:24646"/>
        <dbReference type="ChEBI" id="CHEBI:57597"/>
        <dbReference type="ChEBI" id="CHEBI:57642"/>
        <dbReference type="ChEBI" id="CHEBI:132124"/>
        <dbReference type="EC" id="1.1.5.3"/>
    </reaction>
</comment>
<sequence>MQTQVLIIGGGVTGVGLARDLALRGVDCILAEAYDLNAGASGANHGLLHSGCRYVASDPHSARECHEESSLLRKLAPHVVEETGGYFVAVPGDDERYIADFPGRCRSAGIPVRSQDVPAAREQEPELAGNAVAVFEVPDATVDPFHLVLDTLTHARELGARFLGHTRLEGFEMRQGRVEIARLRNTRNGREYRVRADQIVNAAGAWAGEVAAMAGGNVAMRCVKGTLLVTHDRMTRRVINRLRPPGDGDILVPGGTVSILGTTSVRVESLDDIAPTVAEVDVNVEQGSAMVPGLASTRYIRAYAGVRPLLLEQDDSSDRNASRGVALLDHERDGLQNFVTITGGKLTTFRLMAEQTADLVCARLGVHAPCRTRTTPLPAAEPWRWNEAGLARKGWLSEHEPGDVLLCECEMVPRSGVDAILDMAAEEGEATGLKALNRRSRVGKGACQGTFCGLRLTSYLYDRDDLDSDEGIVQLRDFLEERWKGQRPVLWGPAAAQAELQEALYCGLMGLELPSTDREGA</sequence>
<gene>
    <name evidence="8" type="primary">glpA</name>
    <name evidence="8" type="ORF">F8A88_03635</name>
</gene>
<dbReference type="InterPro" id="IPR000447">
    <property type="entry name" value="G3P_DH_FAD-dep"/>
</dbReference>
<evidence type="ECO:0000256" key="4">
    <source>
        <dbReference type="ARBA" id="ARBA00022827"/>
    </source>
</evidence>
<dbReference type="Proteomes" id="UP000438699">
    <property type="component" value="Unassembled WGS sequence"/>
</dbReference>
<name>A0A6N6N7K7_9BACT</name>
<dbReference type="GO" id="GO:0010181">
    <property type="term" value="F:FMN binding"/>
    <property type="evidence" value="ECO:0007669"/>
    <property type="project" value="InterPro"/>
</dbReference>
<dbReference type="GO" id="GO:0004368">
    <property type="term" value="F:glycerol-3-phosphate dehydrogenase (quinone) activity"/>
    <property type="evidence" value="ECO:0007669"/>
    <property type="project" value="UniProtKB-EC"/>
</dbReference>
<dbReference type="InterPro" id="IPR006076">
    <property type="entry name" value="FAD-dep_OxRdtase"/>
</dbReference>
<dbReference type="GO" id="GO:0050660">
    <property type="term" value="F:flavin adenine dinucleotide binding"/>
    <property type="evidence" value="ECO:0007669"/>
    <property type="project" value="InterPro"/>
</dbReference>
<keyword evidence="9" id="KW-1185">Reference proteome</keyword>
<evidence type="ECO:0000256" key="3">
    <source>
        <dbReference type="ARBA" id="ARBA00022630"/>
    </source>
</evidence>
<dbReference type="PRINTS" id="PR01001">
    <property type="entry name" value="FADG3PDH"/>
</dbReference>
<dbReference type="GO" id="GO:0046174">
    <property type="term" value="P:polyol catabolic process"/>
    <property type="evidence" value="ECO:0007669"/>
    <property type="project" value="InterPro"/>
</dbReference>
<keyword evidence="5 6" id="KW-0560">Oxidoreductase</keyword>
<proteinExistence type="inferred from homology"/>
<evidence type="ECO:0000256" key="6">
    <source>
        <dbReference type="RuleBase" id="RU361217"/>
    </source>
</evidence>
<evidence type="ECO:0000256" key="2">
    <source>
        <dbReference type="ARBA" id="ARBA00007330"/>
    </source>
</evidence>
<dbReference type="OrthoDB" id="9766796at2"/>
<comment type="caution">
    <text evidence="8">The sequence shown here is derived from an EMBL/GenBank/DDBJ whole genome shotgun (WGS) entry which is preliminary data.</text>
</comment>
<evidence type="ECO:0000256" key="5">
    <source>
        <dbReference type="ARBA" id="ARBA00023002"/>
    </source>
</evidence>
<dbReference type="InterPro" id="IPR017752">
    <property type="entry name" value="G3P_DH_GlpA_su"/>
</dbReference>
<organism evidence="8 9">
    <name type="scientific">Pseudodesulfovibrio senegalensis</name>
    <dbReference type="NCBI Taxonomy" id="1721087"/>
    <lineage>
        <taxon>Bacteria</taxon>
        <taxon>Pseudomonadati</taxon>
        <taxon>Thermodesulfobacteriota</taxon>
        <taxon>Desulfovibrionia</taxon>
        <taxon>Desulfovibrionales</taxon>
        <taxon>Desulfovibrionaceae</taxon>
    </lineage>
</organism>
<dbReference type="GO" id="GO:0006072">
    <property type="term" value="P:glycerol-3-phosphate metabolic process"/>
    <property type="evidence" value="ECO:0007669"/>
    <property type="project" value="UniProtKB-UniRule"/>
</dbReference>
<dbReference type="Pfam" id="PF01266">
    <property type="entry name" value="DAO"/>
    <property type="match status" value="1"/>
</dbReference>
<dbReference type="NCBIfam" id="NF008313">
    <property type="entry name" value="PRK11101.1"/>
    <property type="match status" value="1"/>
</dbReference>
<accession>A0A6N6N7K7</accession>
<feature type="domain" description="FAD dependent oxidoreductase" evidence="7">
    <location>
        <begin position="5"/>
        <end position="358"/>
    </location>
</feature>